<reference evidence="4 5" key="1">
    <citation type="journal article" date="2019" name="J Genomics">
        <title>The Draft Genome of a Hydrogen-producing Cyanobacterium, Arthrospira platensis NIES-46.</title>
        <authorList>
            <person name="Suzuki S."/>
            <person name="Yamaguchi H."/>
            <person name="Kawachi M."/>
        </authorList>
    </citation>
    <scope>NUCLEOTIDE SEQUENCE [LARGE SCALE GENOMIC DNA]</scope>
    <source>
        <strain evidence="4 5">NIES-46</strain>
    </source>
</reference>
<dbReference type="Pfam" id="PF13472">
    <property type="entry name" value="Lipase_GDSL_2"/>
    <property type="match status" value="1"/>
</dbReference>
<evidence type="ECO:0000313" key="4">
    <source>
        <dbReference type="EMBL" id="GCE95708.1"/>
    </source>
</evidence>
<evidence type="ECO:0000256" key="2">
    <source>
        <dbReference type="SAM" id="Phobius"/>
    </source>
</evidence>
<feature type="transmembrane region" description="Helical" evidence="2">
    <location>
        <begin position="12"/>
        <end position="31"/>
    </location>
</feature>
<gene>
    <name evidence="4" type="ORF">NIES46_37740</name>
</gene>
<dbReference type="PANTHER" id="PTHR30383:SF5">
    <property type="entry name" value="SGNH HYDROLASE-TYPE ESTERASE DOMAIN-CONTAINING PROTEIN"/>
    <property type="match status" value="1"/>
</dbReference>
<dbReference type="InterPro" id="IPR036514">
    <property type="entry name" value="SGNH_hydro_sf"/>
</dbReference>
<keyword evidence="5" id="KW-1185">Reference proteome</keyword>
<accession>A0A5M3TCQ4</accession>
<evidence type="ECO:0000256" key="1">
    <source>
        <dbReference type="SAM" id="MobiDB-lite"/>
    </source>
</evidence>
<dbReference type="PANTHER" id="PTHR30383">
    <property type="entry name" value="THIOESTERASE 1/PROTEASE 1/LYSOPHOSPHOLIPASE L1"/>
    <property type="match status" value="1"/>
</dbReference>
<protein>
    <recommendedName>
        <fullName evidence="3">SGNH hydrolase-type esterase domain-containing protein</fullName>
    </recommendedName>
</protein>
<keyword evidence="2" id="KW-0812">Transmembrane</keyword>
<evidence type="ECO:0000313" key="5">
    <source>
        <dbReference type="Proteomes" id="UP000326169"/>
    </source>
</evidence>
<evidence type="ECO:0000259" key="3">
    <source>
        <dbReference type="Pfam" id="PF13472"/>
    </source>
</evidence>
<organism evidence="4 5">
    <name type="scientific">Limnospira platensis NIES-46</name>
    <dbReference type="NCBI Taxonomy" id="1236695"/>
    <lineage>
        <taxon>Bacteria</taxon>
        <taxon>Bacillati</taxon>
        <taxon>Cyanobacteriota</taxon>
        <taxon>Cyanophyceae</taxon>
        <taxon>Oscillatoriophycideae</taxon>
        <taxon>Oscillatoriales</taxon>
        <taxon>Sirenicapillariaceae</taxon>
        <taxon>Limnospira</taxon>
    </lineage>
</organism>
<dbReference type="EMBL" id="BIMW01000145">
    <property type="protein sequence ID" value="GCE95708.1"/>
    <property type="molecule type" value="Genomic_DNA"/>
</dbReference>
<dbReference type="GeneID" id="301684550"/>
<dbReference type="CDD" id="cd01828">
    <property type="entry name" value="sialate_O-acetylesterase_like2"/>
    <property type="match status" value="1"/>
</dbReference>
<dbReference type="InterPro" id="IPR013830">
    <property type="entry name" value="SGNH_hydro"/>
</dbReference>
<sequence>MLIPLKTIPAWAMLSLIGNGILTLVIILLLLRGQSFSDTSQAQAQTSEENQVGAAVQTQQTNEVQPNSTNSSFQPQYRLTYEDSVEQLKEKALLAAHNRPDRLTILAGDSLSLWFPPELLPPDRTWLNQGISGETSAGLLRRLKVFDLTQPETVFIMIGINDLLRGIDDQTVLANWQEIIRDVQWVHPSAQVVVQSILPHSDQNASWEGRDRLLKIPNRRIRRLNRELEAIAIANGAYFLDLHPLFTDQKGNLRQELSTDGLHLNDRGYLVWSTGLQFFSHKILDSP</sequence>
<feature type="region of interest" description="Disordered" evidence="1">
    <location>
        <begin position="42"/>
        <end position="73"/>
    </location>
</feature>
<dbReference type="Gene3D" id="3.40.50.1110">
    <property type="entry name" value="SGNH hydrolase"/>
    <property type="match status" value="1"/>
</dbReference>
<keyword evidence="2" id="KW-0472">Membrane</keyword>
<feature type="domain" description="SGNH hydrolase-type esterase" evidence="3">
    <location>
        <begin position="124"/>
        <end position="269"/>
    </location>
</feature>
<keyword evidence="2" id="KW-1133">Transmembrane helix</keyword>
<dbReference type="SUPFAM" id="SSF52266">
    <property type="entry name" value="SGNH hydrolase"/>
    <property type="match status" value="1"/>
</dbReference>
<dbReference type="RefSeq" id="WP_152088647.1">
    <property type="nucleotide sequence ID" value="NZ_BIMW01000145.1"/>
</dbReference>
<dbReference type="InterPro" id="IPR051532">
    <property type="entry name" value="Ester_Hydrolysis_Enzymes"/>
</dbReference>
<comment type="caution">
    <text evidence="4">The sequence shown here is derived from an EMBL/GenBank/DDBJ whole genome shotgun (WGS) entry which is preliminary data.</text>
</comment>
<dbReference type="Proteomes" id="UP000326169">
    <property type="component" value="Unassembled WGS sequence"/>
</dbReference>
<proteinExistence type="predicted"/>
<name>A0A5M3TCQ4_LIMPL</name>